<dbReference type="EMBL" id="WBNH01023186">
    <property type="protein sequence ID" value="NXX87405.1"/>
    <property type="molecule type" value="Genomic_DNA"/>
</dbReference>
<name>A0A852LGV3_UROIN</name>
<feature type="non-terminal residue" evidence="2">
    <location>
        <position position="59"/>
    </location>
</feature>
<dbReference type="InterPro" id="IPR024571">
    <property type="entry name" value="ERAP1-like_C_dom"/>
</dbReference>
<dbReference type="AlphaFoldDB" id="A0A852LGV3"/>
<feature type="non-terminal residue" evidence="2">
    <location>
        <position position="1"/>
    </location>
</feature>
<dbReference type="OrthoDB" id="275509at2759"/>
<dbReference type="Proteomes" id="UP000654395">
    <property type="component" value="Unassembled WGS sequence"/>
</dbReference>
<keyword evidence="2" id="KW-0378">Hydrolase</keyword>
<dbReference type="Gene3D" id="1.25.50.20">
    <property type="match status" value="1"/>
</dbReference>
<keyword evidence="3" id="KW-1185">Reference proteome</keyword>
<evidence type="ECO:0000313" key="3">
    <source>
        <dbReference type="Proteomes" id="UP000654395"/>
    </source>
</evidence>
<comment type="caution">
    <text evidence="2">The sequence shown here is derived from an EMBL/GenBank/DDBJ whole genome shotgun (WGS) entry which is preliminary data.</text>
</comment>
<feature type="domain" description="ERAP1-like C-terminal" evidence="1">
    <location>
        <begin position="6"/>
        <end position="58"/>
    </location>
</feature>
<proteinExistence type="predicted"/>
<gene>
    <name evidence="2" type="primary">Npepps_1</name>
    <name evidence="2" type="ORF">UROIND_R15789</name>
</gene>
<evidence type="ECO:0000259" key="1">
    <source>
        <dbReference type="Pfam" id="PF11838"/>
    </source>
</evidence>
<protein>
    <submittedName>
        <fullName evidence="2">PSA aminopeptidase</fullName>
    </submittedName>
</protein>
<keyword evidence="2" id="KW-0645">Protease</keyword>
<accession>A0A852LGV3</accession>
<dbReference type="GO" id="GO:0004177">
    <property type="term" value="F:aminopeptidase activity"/>
    <property type="evidence" value="ECO:0007669"/>
    <property type="project" value="UniProtKB-KW"/>
</dbReference>
<keyword evidence="2" id="KW-0031">Aminopeptidase</keyword>
<dbReference type="Pfam" id="PF11838">
    <property type="entry name" value="ERAP1_C"/>
    <property type="match status" value="1"/>
</dbReference>
<organism evidence="2 3">
    <name type="scientific">Urocolius indicus</name>
    <name type="common">Red-faced mousebird</name>
    <name type="synonym">Colius indicus</name>
    <dbReference type="NCBI Taxonomy" id="458196"/>
    <lineage>
        <taxon>Eukaryota</taxon>
        <taxon>Metazoa</taxon>
        <taxon>Chordata</taxon>
        <taxon>Craniata</taxon>
        <taxon>Vertebrata</taxon>
        <taxon>Euteleostomi</taxon>
        <taxon>Archelosauria</taxon>
        <taxon>Archosauria</taxon>
        <taxon>Dinosauria</taxon>
        <taxon>Saurischia</taxon>
        <taxon>Theropoda</taxon>
        <taxon>Coelurosauria</taxon>
        <taxon>Aves</taxon>
        <taxon>Neognathae</taxon>
        <taxon>Neoaves</taxon>
        <taxon>Telluraves</taxon>
        <taxon>Coraciimorphae</taxon>
        <taxon>Coliiformes</taxon>
        <taxon>Coliidae</taxon>
        <taxon>Urocolius</taxon>
    </lineage>
</organism>
<evidence type="ECO:0000313" key="2">
    <source>
        <dbReference type="EMBL" id="NXX87405.1"/>
    </source>
</evidence>
<reference evidence="2" key="1">
    <citation type="submission" date="2020-02" db="EMBL/GenBank/DDBJ databases">
        <title>Bird 10,000 Genomes (B10K) Project - Family phase.</title>
        <authorList>
            <person name="Zhang G."/>
        </authorList>
    </citation>
    <scope>NUCLEOTIDE SEQUENCE</scope>
    <source>
        <strain evidence="2">B10K-DU-030-59</strain>
    </source>
</reference>
<sequence>LHFHPQEEVRPQDTVSVIGGVAGGSKQGRKAAWKFLRDNWEELYNRYQGGFLISRLIKV</sequence>